<evidence type="ECO:0000259" key="4">
    <source>
        <dbReference type="Pfam" id="PF03328"/>
    </source>
</evidence>
<dbReference type="PANTHER" id="PTHR30502">
    <property type="entry name" value="2-KETO-3-DEOXY-L-RHAMNONATE ALDOLASE"/>
    <property type="match status" value="1"/>
</dbReference>
<dbReference type="RefSeq" id="WP_015329462.1">
    <property type="nucleotide sequence ID" value="NC_020054.1"/>
</dbReference>
<dbReference type="GO" id="GO:0046872">
    <property type="term" value="F:metal ion binding"/>
    <property type="evidence" value="ECO:0007669"/>
    <property type="project" value="UniProtKB-KW"/>
</dbReference>
<dbReference type="Pfam" id="PF03328">
    <property type="entry name" value="HpcH_HpaI"/>
    <property type="match status" value="1"/>
</dbReference>
<evidence type="ECO:0000313" key="6">
    <source>
        <dbReference type="Proteomes" id="UP000011058"/>
    </source>
</evidence>
<dbReference type="SUPFAM" id="SSF51621">
    <property type="entry name" value="Phosphoenolpyruvate/pyruvate domain"/>
    <property type="match status" value="1"/>
</dbReference>
<keyword evidence="6" id="KW-1185">Reference proteome</keyword>
<dbReference type="AlphaFoldDB" id="I0K2K9"/>
<dbReference type="eggNOG" id="COG3836">
    <property type="taxonomic scope" value="Bacteria"/>
</dbReference>
<dbReference type="PATRIC" id="fig|1166018.3.peg.356"/>
<dbReference type="HOGENOM" id="CLU_059964_4_1_10"/>
<dbReference type="GO" id="GO:0005737">
    <property type="term" value="C:cytoplasm"/>
    <property type="evidence" value="ECO:0007669"/>
    <property type="project" value="TreeGrafter"/>
</dbReference>
<comment type="similarity">
    <text evidence="1">Belongs to the HpcH/HpaI aldolase family.</text>
</comment>
<sequence>MKLSFAQKLRGSSGLLGTLVSLPAPQISEMLSAAGFDWLFIDLEHSTLTPADAQQLLQAMRGTCSGVVRVAENSAVCIKQALDLGADGLIIPQVNSAEEAQRAVQWAKYPPLGSRSVGIGRAHGYGATFSEYVTTANDTTALLIQIEHIRAVEQLDEILAVPGIDGVFIGPYDLSGSMGRLGEVGHPAVQEAIRRVKTGCAQRGLPVGTFVLQAEAAKAELASGVQFIAVGTDASFIWQSGRALVQQVSGRR</sequence>
<evidence type="ECO:0000256" key="2">
    <source>
        <dbReference type="ARBA" id="ARBA00022723"/>
    </source>
</evidence>
<keyword evidence="2" id="KW-0479">Metal-binding</keyword>
<dbReference type="EMBL" id="HE796683">
    <property type="protein sequence ID" value="CCG98362.1"/>
    <property type="molecule type" value="Genomic_DNA"/>
</dbReference>
<name>I0K2K9_9BACT</name>
<proteinExistence type="inferred from homology"/>
<dbReference type="InterPro" id="IPR040442">
    <property type="entry name" value="Pyrv_kinase-like_dom_sf"/>
</dbReference>
<dbReference type="InterPro" id="IPR005000">
    <property type="entry name" value="Aldolase/citrate-lyase_domain"/>
</dbReference>
<gene>
    <name evidence="5" type="primary">hpcH</name>
    <name evidence="5" type="ORF">FAES_0349</name>
</gene>
<dbReference type="InterPro" id="IPR050251">
    <property type="entry name" value="HpcH-HpaI_aldolase"/>
</dbReference>
<dbReference type="OrthoDB" id="86160at2"/>
<dbReference type="STRING" id="1166018.FAES_0349"/>
<organism evidence="5 6">
    <name type="scientific">Fibrella aestuarina BUZ 2</name>
    <dbReference type="NCBI Taxonomy" id="1166018"/>
    <lineage>
        <taxon>Bacteria</taxon>
        <taxon>Pseudomonadati</taxon>
        <taxon>Bacteroidota</taxon>
        <taxon>Cytophagia</taxon>
        <taxon>Cytophagales</taxon>
        <taxon>Spirosomataceae</taxon>
        <taxon>Fibrella</taxon>
    </lineage>
</organism>
<keyword evidence="3 5" id="KW-0456">Lyase</keyword>
<protein>
    <submittedName>
        <fullName evidence="5">2-dehydro-3-deoxyglucarate aldolase</fullName>
        <ecNumber evidence="5">4.1.2.20</ecNumber>
    </submittedName>
</protein>
<evidence type="ECO:0000256" key="3">
    <source>
        <dbReference type="ARBA" id="ARBA00023239"/>
    </source>
</evidence>
<evidence type="ECO:0000313" key="5">
    <source>
        <dbReference type="EMBL" id="CCG98362.1"/>
    </source>
</evidence>
<dbReference type="PANTHER" id="PTHR30502:SF0">
    <property type="entry name" value="PHOSPHOENOLPYRUVATE CARBOXYLASE FAMILY PROTEIN"/>
    <property type="match status" value="1"/>
</dbReference>
<evidence type="ECO:0000256" key="1">
    <source>
        <dbReference type="ARBA" id="ARBA00005568"/>
    </source>
</evidence>
<dbReference type="EC" id="4.1.2.20" evidence="5"/>
<accession>I0K2K9</accession>
<dbReference type="Gene3D" id="3.20.20.60">
    <property type="entry name" value="Phosphoenolpyruvate-binding domains"/>
    <property type="match status" value="1"/>
</dbReference>
<dbReference type="Proteomes" id="UP000011058">
    <property type="component" value="Chromosome"/>
</dbReference>
<dbReference type="KEGG" id="fae:FAES_0349"/>
<dbReference type="InterPro" id="IPR015813">
    <property type="entry name" value="Pyrv/PenolPyrv_kinase-like_dom"/>
</dbReference>
<feature type="domain" description="HpcH/HpaI aldolase/citrate lyase" evidence="4">
    <location>
        <begin position="22"/>
        <end position="235"/>
    </location>
</feature>
<dbReference type="GO" id="GO:0008672">
    <property type="term" value="F:2-dehydro-3-deoxyglucarate aldolase activity"/>
    <property type="evidence" value="ECO:0007669"/>
    <property type="project" value="UniProtKB-EC"/>
</dbReference>
<reference evidence="5 6" key="1">
    <citation type="journal article" date="2012" name="J. Bacteriol.">
        <title>Genome Sequence of Fibrella aestuarina BUZ 2T, a Filamentous Marine Bacterium.</title>
        <authorList>
            <person name="Filippini M."/>
            <person name="Qi W."/>
            <person name="Blom J."/>
            <person name="Goesmann A."/>
            <person name="Smits T.H."/>
            <person name="Bagheri H.C."/>
        </authorList>
    </citation>
    <scope>NUCLEOTIDE SEQUENCE [LARGE SCALE GENOMIC DNA]</scope>
    <source>
        <strain evidence="6">BUZ 2T</strain>
    </source>
</reference>